<feature type="compositionally biased region" description="Low complexity" evidence="1">
    <location>
        <begin position="348"/>
        <end position="357"/>
    </location>
</feature>
<feature type="domain" description="Cell wall hydrolase SleB" evidence="2">
    <location>
        <begin position="130"/>
        <end position="238"/>
    </location>
</feature>
<dbReference type="Gene3D" id="1.10.10.2520">
    <property type="entry name" value="Cell wall hydrolase SleB, domain 1"/>
    <property type="match status" value="1"/>
</dbReference>
<dbReference type="AlphaFoldDB" id="A0A2D2B3Q7"/>
<dbReference type="Pfam" id="PF07486">
    <property type="entry name" value="Hydrolase_2"/>
    <property type="match status" value="1"/>
</dbReference>
<dbReference type="Proteomes" id="UP000228945">
    <property type="component" value="Chromosome"/>
</dbReference>
<name>A0A2D2B3Q7_9CAUL</name>
<evidence type="ECO:0000259" key="2">
    <source>
        <dbReference type="Pfam" id="PF07486"/>
    </source>
</evidence>
<evidence type="ECO:0000313" key="4">
    <source>
        <dbReference type="Proteomes" id="UP000228945"/>
    </source>
</evidence>
<dbReference type="InterPro" id="IPR011105">
    <property type="entry name" value="Cell_wall_hydrolase_SleB"/>
</dbReference>
<proteinExistence type="predicted"/>
<feature type="region of interest" description="Disordered" evidence="1">
    <location>
        <begin position="342"/>
        <end position="375"/>
    </location>
</feature>
<dbReference type="EMBL" id="CP024201">
    <property type="protein sequence ID" value="ATQ44861.1"/>
    <property type="molecule type" value="Genomic_DNA"/>
</dbReference>
<reference evidence="3 4" key="1">
    <citation type="submission" date="2017-10" db="EMBL/GenBank/DDBJ databases">
        <title>Genome sequence of Caulobacter mirabilis FWC38.</title>
        <authorList>
            <person name="Fiebig A."/>
            <person name="Crosson S."/>
        </authorList>
    </citation>
    <scope>NUCLEOTIDE SEQUENCE [LARGE SCALE GENOMIC DNA]</scope>
    <source>
        <strain evidence="3 4">FWC 38</strain>
    </source>
</reference>
<dbReference type="KEGG" id="cmb:CSW64_03520"/>
<organism evidence="3 4">
    <name type="scientific">Caulobacter mirabilis</name>
    <dbReference type="NCBI Taxonomy" id="69666"/>
    <lineage>
        <taxon>Bacteria</taxon>
        <taxon>Pseudomonadati</taxon>
        <taxon>Pseudomonadota</taxon>
        <taxon>Alphaproteobacteria</taxon>
        <taxon>Caulobacterales</taxon>
        <taxon>Caulobacteraceae</taxon>
        <taxon>Caulobacter</taxon>
    </lineage>
</organism>
<evidence type="ECO:0000256" key="1">
    <source>
        <dbReference type="SAM" id="MobiDB-lite"/>
    </source>
</evidence>
<keyword evidence="3" id="KW-0378">Hydrolase</keyword>
<gene>
    <name evidence="3" type="ORF">CSW64_03520</name>
</gene>
<dbReference type="InterPro" id="IPR042047">
    <property type="entry name" value="SleB_dom1"/>
</dbReference>
<protein>
    <submittedName>
        <fullName evidence="3">Cell wall hydrolase</fullName>
    </submittedName>
</protein>
<evidence type="ECO:0000313" key="3">
    <source>
        <dbReference type="EMBL" id="ATQ44861.1"/>
    </source>
</evidence>
<dbReference type="GO" id="GO:0016787">
    <property type="term" value="F:hydrolase activity"/>
    <property type="evidence" value="ECO:0007669"/>
    <property type="project" value="UniProtKB-KW"/>
</dbReference>
<accession>A0A2D2B3Q7</accession>
<dbReference type="OrthoDB" id="9785345at2"/>
<sequence length="375" mass="40362">MTDYRKPAGSGRTEGVAAVSRGFSETALQRMTADMDPAMLALIQRHDGSRRVDSWGRVKGWERYDLADAPTLAEDFNFTTADAEFINALRPVGLDPPLPARPFVLKASADDRTQALECLTQAIYYESATEPVEGMQAVAQTVLNRLRHPGYPKSVCGVVYQGSQRVTGCQFSFTCDGSLARVPNAVLWDRARGVAQQALNGFVLKSVGTATHYHADYVAPYWAPTLYKIEKIGRHIFYRWTGPSGMPKAFTGRYAGGENNLSLAILEGLDARTQFQGDGLMAASAAGPGRVRTLTLAVDGTTRTYAVETVSLPGQAPRTPGALTPVRRQPTAQEIADINARLKALEDPNAPMTTAPAAPTPAPNAGDLPLGRKSP</sequence>
<keyword evidence="4" id="KW-1185">Reference proteome</keyword>